<reference evidence="2" key="1">
    <citation type="journal article" date="2020" name="Stud. Mycol.">
        <title>101 Dothideomycetes genomes: a test case for predicting lifestyles and emergence of pathogens.</title>
        <authorList>
            <person name="Haridas S."/>
            <person name="Albert R."/>
            <person name="Binder M."/>
            <person name="Bloem J."/>
            <person name="Labutti K."/>
            <person name="Salamov A."/>
            <person name="Andreopoulos B."/>
            <person name="Baker S."/>
            <person name="Barry K."/>
            <person name="Bills G."/>
            <person name="Bluhm B."/>
            <person name="Cannon C."/>
            <person name="Castanera R."/>
            <person name="Culley D."/>
            <person name="Daum C."/>
            <person name="Ezra D."/>
            <person name="Gonzalez J."/>
            <person name="Henrissat B."/>
            <person name="Kuo A."/>
            <person name="Liang C."/>
            <person name="Lipzen A."/>
            <person name="Lutzoni F."/>
            <person name="Magnuson J."/>
            <person name="Mondo S."/>
            <person name="Nolan M."/>
            <person name="Ohm R."/>
            <person name="Pangilinan J."/>
            <person name="Park H.-J."/>
            <person name="Ramirez L."/>
            <person name="Alfaro M."/>
            <person name="Sun H."/>
            <person name="Tritt A."/>
            <person name="Yoshinaga Y."/>
            <person name="Zwiers L.-H."/>
            <person name="Turgeon B."/>
            <person name="Goodwin S."/>
            <person name="Spatafora J."/>
            <person name="Crous P."/>
            <person name="Grigoriev I."/>
        </authorList>
    </citation>
    <scope>NUCLEOTIDE SEQUENCE</scope>
    <source>
        <strain evidence="2">CBS 133067</strain>
    </source>
</reference>
<feature type="region of interest" description="Disordered" evidence="1">
    <location>
        <begin position="125"/>
        <end position="144"/>
    </location>
</feature>
<keyword evidence="3" id="KW-1185">Reference proteome</keyword>
<evidence type="ECO:0000313" key="3">
    <source>
        <dbReference type="Proteomes" id="UP000799772"/>
    </source>
</evidence>
<gene>
    <name evidence="2" type="ORF">NA57DRAFT_79534</name>
</gene>
<evidence type="ECO:0000256" key="1">
    <source>
        <dbReference type="SAM" id="MobiDB-lite"/>
    </source>
</evidence>
<dbReference type="EMBL" id="ML978132">
    <property type="protein sequence ID" value="KAF2095045.1"/>
    <property type="molecule type" value="Genomic_DNA"/>
</dbReference>
<dbReference type="AlphaFoldDB" id="A0A9P4I4X0"/>
<evidence type="ECO:0000313" key="2">
    <source>
        <dbReference type="EMBL" id="KAF2095045.1"/>
    </source>
</evidence>
<feature type="compositionally biased region" description="Basic residues" evidence="1">
    <location>
        <begin position="126"/>
        <end position="135"/>
    </location>
</feature>
<comment type="caution">
    <text evidence="2">The sequence shown here is derived from an EMBL/GenBank/DDBJ whole genome shotgun (WGS) entry which is preliminary data.</text>
</comment>
<sequence length="235" mass="27808">MYRLHKPSSFYPFSSKPEESTWTLRYKTEPPLFFSPPIVEENTRADAIFGRRDKVPPELFAWYLSCTRLYAQDPFWCPGAIARWAEDVRPAPHEELMAVMMEREAQRLRGEWARAEEERRVAAAARARRRKGRQRERREWSAGRRREHAREEEALARGRRVQEREEEERLRRERTLAWAPAVREEEWVLVQSKVLRSIDAGVNVMWPMSQCLVESRTHRRANISSSGASTRLTTK</sequence>
<dbReference type="Proteomes" id="UP000799772">
    <property type="component" value="Unassembled WGS sequence"/>
</dbReference>
<name>A0A9P4I4X0_9PEZI</name>
<protein>
    <submittedName>
        <fullName evidence="2">Uncharacterized protein</fullName>
    </submittedName>
</protein>
<organism evidence="2 3">
    <name type="scientific">Rhizodiscina lignyota</name>
    <dbReference type="NCBI Taxonomy" id="1504668"/>
    <lineage>
        <taxon>Eukaryota</taxon>
        <taxon>Fungi</taxon>
        <taxon>Dikarya</taxon>
        <taxon>Ascomycota</taxon>
        <taxon>Pezizomycotina</taxon>
        <taxon>Dothideomycetes</taxon>
        <taxon>Pleosporomycetidae</taxon>
        <taxon>Aulographales</taxon>
        <taxon>Rhizodiscinaceae</taxon>
        <taxon>Rhizodiscina</taxon>
    </lineage>
</organism>
<proteinExistence type="predicted"/>
<accession>A0A9P4I4X0</accession>